<dbReference type="EMBL" id="OX459964">
    <property type="protein sequence ID" value="CAI9168353.1"/>
    <property type="molecule type" value="Genomic_DNA"/>
</dbReference>
<organism evidence="1 2">
    <name type="scientific">Rangifer tarandus platyrhynchus</name>
    <name type="common">Svalbard reindeer</name>
    <dbReference type="NCBI Taxonomy" id="3082113"/>
    <lineage>
        <taxon>Eukaryota</taxon>
        <taxon>Metazoa</taxon>
        <taxon>Chordata</taxon>
        <taxon>Craniata</taxon>
        <taxon>Vertebrata</taxon>
        <taxon>Euteleostomi</taxon>
        <taxon>Mammalia</taxon>
        <taxon>Eutheria</taxon>
        <taxon>Laurasiatheria</taxon>
        <taxon>Artiodactyla</taxon>
        <taxon>Ruminantia</taxon>
        <taxon>Pecora</taxon>
        <taxon>Cervidae</taxon>
        <taxon>Odocoileinae</taxon>
        <taxon>Rangifer</taxon>
    </lineage>
</organism>
<accession>A0ABN8Z3E4</accession>
<reference evidence="1" key="1">
    <citation type="submission" date="2023-04" db="EMBL/GenBank/DDBJ databases">
        <authorList>
            <consortium name="ELIXIR-Norway"/>
        </authorList>
    </citation>
    <scope>NUCLEOTIDE SEQUENCE [LARGE SCALE GENOMIC DNA]</scope>
</reference>
<gene>
    <name evidence="1" type="ORF">MRATA1EN1_LOCUS17315</name>
</gene>
<keyword evidence="2" id="KW-1185">Reference proteome</keyword>
<dbReference type="Proteomes" id="UP001176941">
    <property type="component" value="Chromosome 28"/>
</dbReference>
<evidence type="ECO:0000313" key="1">
    <source>
        <dbReference type="EMBL" id="CAI9168353.1"/>
    </source>
</evidence>
<proteinExistence type="predicted"/>
<sequence>MRLHWRLGCMRVAQRSAKSCGEGVRGWRAGFKCPTRASLCEVCEMWASPWPALLRSLCKEKGRRLETRSAVPSSCEQGACENSDAGLSKAGLTEVSERLAWPSADLQAL</sequence>
<protein>
    <submittedName>
        <fullName evidence="1">Uncharacterized protein</fullName>
    </submittedName>
</protein>
<name>A0ABN8Z3E4_RANTA</name>
<evidence type="ECO:0000313" key="2">
    <source>
        <dbReference type="Proteomes" id="UP001176941"/>
    </source>
</evidence>